<keyword evidence="2" id="KW-0732">Signal</keyword>
<dbReference type="InterPro" id="IPR012347">
    <property type="entry name" value="Ferritin-like"/>
</dbReference>
<feature type="domain" description="DUF305" evidence="3">
    <location>
        <begin position="56"/>
        <end position="202"/>
    </location>
</feature>
<evidence type="ECO:0000313" key="4">
    <source>
        <dbReference type="EMBL" id="MFD0904764.1"/>
    </source>
</evidence>
<evidence type="ECO:0000256" key="1">
    <source>
        <dbReference type="SAM" id="MobiDB-lite"/>
    </source>
</evidence>
<dbReference type="PROSITE" id="PS51257">
    <property type="entry name" value="PROKAR_LIPOPROTEIN"/>
    <property type="match status" value="1"/>
</dbReference>
<dbReference type="RefSeq" id="WP_378304964.1">
    <property type="nucleotide sequence ID" value="NZ_JBHTJA010000098.1"/>
</dbReference>
<dbReference type="InterPro" id="IPR005183">
    <property type="entry name" value="DUF305_CopM-like"/>
</dbReference>
<evidence type="ECO:0000256" key="2">
    <source>
        <dbReference type="SAM" id="SignalP"/>
    </source>
</evidence>
<evidence type="ECO:0000259" key="3">
    <source>
        <dbReference type="Pfam" id="PF03713"/>
    </source>
</evidence>
<reference evidence="5" key="1">
    <citation type="journal article" date="2019" name="Int. J. Syst. Evol. Microbiol.">
        <title>The Global Catalogue of Microorganisms (GCM) 10K type strain sequencing project: providing services to taxonomists for standard genome sequencing and annotation.</title>
        <authorList>
            <consortium name="The Broad Institute Genomics Platform"/>
            <consortium name="The Broad Institute Genome Sequencing Center for Infectious Disease"/>
            <person name="Wu L."/>
            <person name="Ma J."/>
        </authorList>
    </citation>
    <scope>NUCLEOTIDE SEQUENCE [LARGE SCALE GENOMIC DNA]</scope>
    <source>
        <strain evidence="5">JCM 31202</strain>
    </source>
</reference>
<dbReference type="Gene3D" id="1.20.1260.10">
    <property type="match status" value="1"/>
</dbReference>
<proteinExistence type="predicted"/>
<protein>
    <submittedName>
        <fullName evidence="4">DUF305 domain-containing protein</fullName>
    </submittedName>
</protein>
<dbReference type="PANTHER" id="PTHR36933:SF1">
    <property type="entry name" value="SLL0788 PROTEIN"/>
    <property type="match status" value="1"/>
</dbReference>
<name>A0ABW3EYV5_9ACTN</name>
<accession>A0ABW3EYV5</accession>
<dbReference type="Proteomes" id="UP001596972">
    <property type="component" value="Unassembled WGS sequence"/>
</dbReference>
<dbReference type="Pfam" id="PF03713">
    <property type="entry name" value="DUF305"/>
    <property type="match status" value="1"/>
</dbReference>
<gene>
    <name evidence="4" type="ORF">ACFQ11_30580</name>
</gene>
<feature type="compositionally biased region" description="Low complexity" evidence="1">
    <location>
        <begin position="28"/>
        <end position="39"/>
    </location>
</feature>
<organism evidence="4 5">
    <name type="scientific">Actinomadura sediminis</name>
    <dbReference type="NCBI Taxonomy" id="1038904"/>
    <lineage>
        <taxon>Bacteria</taxon>
        <taxon>Bacillati</taxon>
        <taxon>Actinomycetota</taxon>
        <taxon>Actinomycetes</taxon>
        <taxon>Streptosporangiales</taxon>
        <taxon>Thermomonosporaceae</taxon>
        <taxon>Actinomadura</taxon>
    </lineage>
</organism>
<keyword evidence="5" id="KW-1185">Reference proteome</keyword>
<comment type="caution">
    <text evidence="4">The sequence shown here is derived from an EMBL/GenBank/DDBJ whole genome shotgun (WGS) entry which is preliminary data.</text>
</comment>
<feature type="chain" id="PRO_5045811277" evidence="2">
    <location>
        <begin position="22"/>
        <end position="203"/>
    </location>
</feature>
<dbReference type="EMBL" id="JBHTJA010000098">
    <property type="protein sequence ID" value="MFD0904764.1"/>
    <property type="molecule type" value="Genomic_DNA"/>
</dbReference>
<feature type="region of interest" description="Disordered" evidence="1">
    <location>
        <begin position="25"/>
        <end position="52"/>
    </location>
</feature>
<dbReference type="PANTHER" id="PTHR36933">
    <property type="entry name" value="SLL0788 PROTEIN"/>
    <property type="match status" value="1"/>
</dbReference>
<evidence type="ECO:0000313" key="5">
    <source>
        <dbReference type="Proteomes" id="UP001596972"/>
    </source>
</evidence>
<sequence>MKRVLALVAVPALAVSLAACGGGDDDSGGSMPGHSMSTSASPSAGDAQTAQHNQQDVMFAQMMIPHHQQAVEMADLAATRASSPDVKTLAAEIKKAQGPEIEQLTGWLKAWGVSAAPSPGMDHGGHGGMDGMMSEQDMQELEQAKGEAFDRAFLTMMIEHHEGAVAMAKTEQSSGQFPPAKKMADSIVTSQSAEIAKMRELLN</sequence>
<feature type="signal peptide" evidence="2">
    <location>
        <begin position="1"/>
        <end position="21"/>
    </location>
</feature>
<feature type="compositionally biased region" description="Polar residues" evidence="1">
    <location>
        <begin position="40"/>
        <end position="52"/>
    </location>
</feature>